<evidence type="ECO:0008006" key="5">
    <source>
        <dbReference type="Google" id="ProtNLM"/>
    </source>
</evidence>
<dbReference type="Pfam" id="PF04851">
    <property type="entry name" value="ResIII"/>
    <property type="match status" value="1"/>
</dbReference>
<evidence type="ECO:0000259" key="1">
    <source>
        <dbReference type="PROSITE" id="PS51192"/>
    </source>
</evidence>
<comment type="caution">
    <text evidence="3">The sequence shown here is derived from an EMBL/GenBank/DDBJ whole genome shotgun (WGS) entry which is preliminary data.</text>
</comment>
<evidence type="ECO:0000313" key="3">
    <source>
        <dbReference type="EMBL" id="RLM24767.1"/>
    </source>
</evidence>
<feature type="domain" description="Helicase C-terminal" evidence="2">
    <location>
        <begin position="226"/>
        <end position="371"/>
    </location>
</feature>
<dbReference type="GO" id="GO:0005524">
    <property type="term" value="F:ATP binding"/>
    <property type="evidence" value="ECO:0007669"/>
    <property type="project" value="InterPro"/>
</dbReference>
<keyword evidence="4" id="KW-1185">Reference proteome</keyword>
<gene>
    <name evidence="3" type="ORF">BIY29_08610</name>
</gene>
<dbReference type="OrthoDB" id="9804086at2"/>
<dbReference type="RefSeq" id="WP_121574781.1">
    <property type="nucleotide sequence ID" value="NZ_MJLZ01000015.1"/>
</dbReference>
<dbReference type="SUPFAM" id="SSF52540">
    <property type="entry name" value="P-loop containing nucleoside triphosphate hydrolases"/>
    <property type="match status" value="1"/>
</dbReference>
<evidence type="ECO:0000313" key="4">
    <source>
        <dbReference type="Proteomes" id="UP000285648"/>
    </source>
</evidence>
<dbReference type="InterPro" id="IPR050742">
    <property type="entry name" value="Helicase_Restrict-Modif_Enz"/>
</dbReference>
<sequence>MILRDYQQEIFDDAWSQSSNDLVQLDTGAGKTPIEAALFAKAECALLIAHRNVLMVQCSTMVARFGVSHDTISSEFTRRRCMAAHRPTGRNHIQRGHPDKLVASIDSLVSHHRRSRLTLDRFRPWLILIDEAHHVVHDNKWGQLCEIFPNARFVGFTATPGRMDGASLSVRNGGLFDRLVQCAWLRDNSIKKLIAAGRLCGYSLYTPPSGLNRIISRSEVEIADSPVNAYQCYMSGQQAIVMCPAIKNAREIAGQFRDAGISAASISSDMAATDVWRAIDEFSSGRINVLCNVDMVGEGFDVPGVVGLIIARVTQSFIMYRQWIGRILRPAPGKIQAIIVDLVGAISLHGEPDENVVWDIDEPPKTPKTLRQAPCLACGRWYPIRHSICPDCGAENALHSVEVVGSHYVNMLRLDTGLIEQVRRDVRKAERDAHLRRELDLPTGTVPGTGLIRQMVTRVRLSFANALIDGGVPIYDINIFFRDSETLRNLNFWTKNFSQVHANKMPTALAMRVYKQCQK</sequence>
<accession>A0A421DPL7</accession>
<dbReference type="PANTHER" id="PTHR47396">
    <property type="entry name" value="TYPE I RESTRICTION ENZYME ECOKI R PROTEIN"/>
    <property type="match status" value="1"/>
</dbReference>
<dbReference type="Gene3D" id="3.40.50.300">
    <property type="entry name" value="P-loop containing nucleotide triphosphate hydrolases"/>
    <property type="match status" value="2"/>
</dbReference>
<protein>
    <recommendedName>
        <fullName evidence="5">Helicase</fullName>
    </recommendedName>
</protein>
<dbReference type="Proteomes" id="UP000285648">
    <property type="component" value="Unassembled WGS sequence"/>
</dbReference>
<dbReference type="InterPro" id="IPR006935">
    <property type="entry name" value="Helicase/UvrB_N"/>
</dbReference>
<dbReference type="GO" id="GO:0016787">
    <property type="term" value="F:hydrolase activity"/>
    <property type="evidence" value="ECO:0007669"/>
    <property type="project" value="InterPro"/>
</dbReference>
<dbReference type="AlphaFoldDB" id="A0A421DPL7"/>
<dbReference type="Pfam" id="PF00271">
    <property type="entry name" value="Helicase_C"/>
    <property type="match status" value="1"/>
</dbReference>
<proteinExistence type="predicted"/>
<dbReference type="InterPro" id="IPR001650">
    <property type="entry name" value="Helicase_C-like"/>
</dbReference>
<evidence type="ECO:0000259" key="2">
    <source>
        <dbReference type="PROSITE" id="PS51194"/>
    </source>
</evidence>
<dbReference type="GO" id="GO:0003677">
    <property type="term" value="F:DNA binding"/>
    <property type="evidence" value="ECO:0007669"/>
    <property type="project" value="InterPro"/>
</dbReference>
<dbReference type="PROSITE" id="PS51192">
    <property type="entry name" value="HELICASE_ATP_BIND_1"/>
    <property type="match status" value="1"/>
</dbReference>
<dbReference type="SMART" id="SM00487">
    <property type="entry name" value="DEXDc"/>
    <property type="match status" value="1"/>
</dbReference>
<dbReference type="PROSITE" id="PS51194">
    <property type="entry name" value="HELICASE_CTER"/>
    <property type="match status" value="1"/>
</dbReference>
<dbReference type="GO" id="GO:0005829">
    <property type="term" value="C:cytosol"/>
    <property type="evidence" value="ECO:0007669"/>
    <property type="project" value="TreeGrafter"/>
</dbReference>
<dbReference type="EMBL" id="MJLZ01000015">
    <property type="protein sequence ID" value="RLM24767.1"/>
    <property type="molecule type" value="Genomic_DNA"/>
</dbReference>
<name>A0A421DPL7_9GAMM</name>
<dbReference type="SMART" id="SM00490">
    <property type="entry name" value="HELICc"/>
    <property type="match status" value="1"/>
</dbReference>
<dbReference type="InterPro" id="IPR014001">
    <property type="entry name" value="Helicase_ATP-bd"/>
</dbReference>
<dbReference type="InterPro" id="IPR027417">
    <property type="entry name" value="P-loop_NTPase"/>
</dbReference>
<dbReference type="PANTHER" id="PTHR47396:SF1">
    <property type="entry name" value="ATP-DEPENDENT HELICASE IRC3-RELATED"/>
    <property type="match status" value="1"/>
</dbReference>
<organism evidence="3 4">
    <name type="scientific">Brenneria alni</name>
    <dbReference type="NCBI Taxonomy" id="71656"/>
    <lineage>
        <taxon>Bacteria</taxon>
        <taxon>Pseudomonadati</taxon>
        <taxon>Pseudomonadota</taxon>
        <taxon>Gammaproteobacteria</taxon>
        <taxon>Enterobacterales</taxon>
        <taxon>Pectobacteriaceae</taxon>
        <taxon>Brenneria</taxon>
    </lineage>
</organism>
<reference evidence="3 4" key="1">
    <citation type="submission" date="2016-09" db="EMBL/GenBank/DDBJ databases">
        <authorList>
            <person name="Doonan J."/>
            <person name="Pachebat J.A."/>
            <person name="Golyshin P.N."/>
            <person name="Denman S."/>
            <person name="Mcdonald J.E."/>
        </authorList>
    </citation>
    <scope>NUCLEOTIDE SEQUENCE [LARGE SCALE GENOMIC DNA]</scope>
    <source>
        <strain evidence="3 4">NCPPB 3934</strain>
    </source>
</reference>
<feature type="domain" description="Helicase ATP-binding" evidence="1">
    <location>
        <begin position="12"/>
        <end position="160"/>
    </location>
</feature>